<evidence type="ECO:0000256" key="7">
    <source>
        <dbReference type="ARBA" id="ARBA00023157"/>
    </source>
</evidence>
<evidence type="ECO:0000256" key="4">
    <source>
        <dbReference type="ARBA" id="ARBA00022729"/>
    </source>
</evidence>
<accession>A0A7C8MI52</accession>
<keyword evidence="4" id="KW-0732">Signal</keyword>
<evidence type="ECO:0000313" key="9">
    <source>
        <dbReference type="EMBL" id="KAF2870024.1"/>
    </source>
</evidence>
<evidence type="ECO:0000256" key="3">
    <source>
        <dbReference type="ARBA" id="ARBA00022723"/>
    </source>
</evidence>
<dbReference type="InterPro" id="IPR011118">
    <property type="entry name" value="Tannase/feruloyl_esterase"/>
</dbReference>
<dbReference type="Proteomes" id="UP000481861">
    <property type="component" value="Unassembled WGS sequence"/>
</dbReference>
<keyword evidence="10" id="KW-1185">Reference proteome</keyword>
<evidence type="ECO:0000256" key="2">
    <source>
        <dbReference type="ARBA" id="ARBA00022487"/>
    </source>
</evidence>
<dbReference type="InterPro" id="IPR029058">
    <property type="entry name" value="AB_hydrolase_fold"/>
</dbReference>
<dbReference type="SUPFAM" id="SSF53474">
    <property type="entry name" value="alpha/beta-Hydrolases"/>
    <property type="match status" value="1"/>
</dbReference>
<comment type="similarity">
    <text evidence="1 8">Belongs to the tannase family.</text>
</comment>
<keyword evidence="7" id="KW-1015">Disulfide bond</keyword>
<organism evidence="9 10">
    <name type="scientific">Massariosphaeria phaeospora</name>
    <dbReference type="NCBI Taxonomy" id="100035"/>
    <lineage>
        <taxon>Eukaryota</taxon>
        <taxon>Fungi</taxon>
        <taxon>Dikarya</taxon>
        <taxon>Ascomycota</taxon>
        <taxon>Pezizomycotina</taxon>
        <taxon>Dothideomycetes</taxon>
        <taxon>Pleosporomycetidae</taxon>
        <taxon>Pleosporales</taxon>
        <taxon>Pleosporales incertae sedis</taxon>
        <taxon>Massariosphaeria</taxon>
    </lineage>
</organism>
<dbReference type="GO" id="GO:0046872">
    <property type="term" value="F:metal ion binding"/>
    <property type="evidence" value="ECO:0007669"/>
    <property type="project" value="UniProtKB-KW"/>
</dbReference>
<keyword evidence="3" id="KW-0479">Metal-binding</keyword>
<sequence>MSFHQYLHLQISLLSASSSVFQLALSAHASWLESLRVPRTVSVLKPKFLYTMLNPKYVLPFLAVQSAFGKNELEPDAPLSCHESAFTPPHVPGAKIISISASSRHNVSTVSPGGIFPPLEDGDLCEVNITLNHPGTDDSVLVTVWLPSTHEQWNGRFQATGGGGFSVGLFDVILGPAIKDGYSASSTDGGHTTEGGDLSWTLNSDRTINWNLLQNFATRSLADQVYVGKAITTQFFGTKPHHSYWNGCSQGGRQGYVMARKYPELLDGILANAPAIGLSHLAMGDFWPQIAMKELATFLSNCELEYFMGKAMESCDWLDGVTDGVIEDPIACDFDPLHLVGQTIHCDGAEAEITRAMVDVVISITKGPYTPFGAPMWHGILPGTDTRMLANTTFLPNGQRSMEPFFVSEAFIKYMVLKDPSFDLSTLTMKDYFALWSQASYELDWAMNDNSPDLSGLRSAGTKLLTWHGLSDPVIVFQNTVEYRKRVELEMGGAAEVDKFYRLFLAPGVSHCGLGTGPVPKDPLAALVDWVENDEAPEILDAETTDAEGDLVTRALCAWPGKSKYMGVADPKRASSWSCVGGTERPEEEFQEAEPERAQEILGGLTDLFEGLGLGWSIG</sequence>
<comment type="caution">
    <text evidence="9">The sequence shown here is derived from an EMBL/GenBank/DDBJ whole genome shotgun (WGS) entry which is preliminary data.</text>
</comment>
<dbReference type="EMBL" id="JAADJZ010000014">
    <property type="protein sequence ID" value="KAF2870024.1"/>
    <property type="molecule type" value="Genomic_DNA"/>
</dbReference>
<dbReference type="EC" id="3.1.1.-" evidence="8"/>
<dbReference type="GO" id="GO:0030600">
    <property type="term" value="F:feruloyl esterase activity"/>
    <property type="evidence" value="ECO:0007669"/>
    <property type="project" value="UniProtKB-ARBA"/>
</dbReference>
<evidence type="ECO:0000256" key="6">
    <source>
        <dbReference type="ARBA" id="ARBA00022837"/>
    </source>
</evidence>
<dbReference type="AlphaFoldDB" id="A0A7C8MI52"/>
<dbReference type="PANTHER" id="PTHR33938">
    <property type="entry name" value="FERULOYL ESTERASE B-RELATED"/>
    <property type="match status" value="1"/>
</dbReference>
<proteinExistence type="inferred from homology"/>
<evidence type="ECO:0000256" key="5">
    <source>
        <dbReference type="ARBA" id="ARBA00022801"/>
    </source>
</evidence>
<reference evidence="9 10" key="1">
    <citation type="submission" date="2020-01" db="EMBL/GenBank/DDBJ databases">
        <authorList>
            <consortium name="DOE Joint Genome Institute"/>
            <person name="Haridas S."/>
            <person name="Albert R."/>
            <person name="Binder M."/>
            <person name="Bloem J."/>
            <person name="Labutti K."/>
            <person name="Salamov A."/>
            <person name="Andreopoulos B."/>
            <person name="Baker S.E."/>
            <person name="Barry K."/>
            <person name="Bills G."/>
            <person name="Bluhm B.H."/>
            <person name="Cannon C."/>
            <person name="Castanera R."/>
            <person name="Culley D.E."/>
            <person name="Daum C."/>
            <person name="Ezra D."/>
            <person name="Gonzalez J.B."/>
            <person name="Henrissat B."/>
            <person name="Kuo A."/>
            <person name="Liang C."/>
            <person name="Lipzen A."/>
            <person name="Lutzoni F."/>
            <person name="Magnuson J."/>
            <person name="Mondo S."/>
            <person name="Nolan M."/>
            <person name="Ohm R."/>
            <person name="Pangilinan J."/>
            <person name="Park H.-J.H."/>
            <person name="Ramirez L."/>
            <person name="Alfaro M."/>
            <person name="Sun H."/>
            <person name="Tritt A."/>
            <person name="Yoshinaga Y."/>
            <person name="Zwiers L.-H.L."/>
            <person name="Turgeon B.G."/>
            <person name="Goodwin S.B."/>
            <person name="Spatafora J.W."/>
            <person name="Crous P.W."/>
            <person name="Grigoriev I.V."/>
        </authorList>
    </citation>
    <scope>NUCLEOTIDE SEQUENCE [LARGE SCALE GENOMIC DNA]</scope>
    <source>
        <strain evidence="9 10">CBS 611.86</strain>
    </source>
</reference>
<protein>
    <recommendedName>
        <fullName evidence="8">Carboxylic ester hydrolase</fullName>
        <ecNumber evidence="8">3.1.1.-</ecNumber>
    </recommendedName>
</protein>
<keyword evidence="2" id="KW-0719">Serine esterase</keyword>
<keyword evidence="5 8" id="KW-0378">Hydrolase</keyword>
<evidence type="ECO:0000256" key="8">
    <source>
        <dbReference type="RuleBase" id="RU361238"/>
    </source>
</evidence>
<dbReference type="OrthoDB" id="3039123at2759"/>
<evidence type="ECO:0000256" key="1">
    <source>
        <dbReference type="ARBA" id="ARBA00006249"/>
    </source>
</evidence>
<keyword evidence="6" id="KW-0106">Calcium</keyword>
<dbReference type="Pfam" id="PF07519">
    <property type="entry name" value="Tannase"/>
    <property type="match status" value="1"/>
</dbReference>
<gene>
    <name evidence="9" type="ORF">BDV95DRAFT_574910</name>
</gene>
<name>A0A7C8MI52_9PLEO</name>
<dbReference type="PANTHER" id="PTHR33938:SF8">
    <property type="entry name" value="CARBOXYLIC ESTER HYDROLASE"/>
    <property type="match status" value="1"/>
</dbReference>
<evidence type="ECO:0000313" key="10">
    <source>
        <dbReference type="Proteomes" id="UP000481861"/>
    </source>
</evidence>